<evidence type="ECO:0000256" key="1">
    <source>
        <dbReference type="SAM" id="Phobius"/>
    </source>
</evidence>
<sequence>MQKSWSRFGVMEKGRKVTTIAARSSRTNEKQEASKPLAERVLNFSIDAFMMITMLCFFLLMIQYFLR</sequence>
<dbReference type="WBParaSite" id="nRc.2.0.1.t45870-RA">
    <property type="protein sequence ID" value="nRc.2.0.1.t45870-RA"/>
    <property type="gene ID" value="nRc.2.0.1.g45870"/>
</dbReference>
<organism evidence="2 3">
    <name type="scientific">Romanomermis culicivorax</name>
    <name type="common">Nematode worm</name>
    <dbReference type="NCBI Taxonomy" id="13658"/>
    <lineage>
        <taxon>Eukaryota</taxon>
        <taxon>Metazoa</taxon>
        <taxon>Ecdysozoa</taxon>
        <taxon>Nematoda</taxon>
        <taxon>Enoplea</taxon>
        <taxon>Dorylaimia</taxon>
        <taxon>Mermithida</taxon>
        <taxon>Mermithoidea</taxon>
        <taxon>Mermithidae</taxon>
        <taxon>Romanomermis</taxon>
    </lineage>
</organism>
<keyword evidence="1" id="KW-0812">Transmembrane</keyword>
<dbReference type="AlphaFoldDB" id="A0A915L458"/>
<keyword evidence="1" id="KW-0472">Membrane</keyword>
<proteinExistence type="predicted"/>
<keyword evidence="2" id="KW-1185">Reference proteome</keyword>
<feature type="transmembrane region" description="Helical" evidence="1">
    <location>
        <begin position="44"/>
        <end position="66"/>
    </location>
</feature>
<accession>A0A915L458</accession>
<keyword evidence="1" id="KW-1133">Transmembrane helix</keyword>
<name>A0A915L458_ROMCU</name>
<evidence type="ECO:0000313" key="2">
    <source>
        <dbReference type="Proteomes" id="UP000887565"/>
    </source>
</evidence>
<evidence type="ECO:0000313" key="3">
    <source>
        <dbReference type="WBParaSite" id="nRc.2.0.1.t45870-RA"/>
    </source>
</evidence>
<dbReference type="Proteomes" id="UP000887565">
    <property type="component" value="Unplaced"/>
</dbReference>
<reference evidence="3" key="1">
    <citation type="submission" date="2022-11" db="UniProtKB">
        <authorList>
            <consortium name="WormBaseParasite"/>
        </authorList>
    </citation>
    <scope>IDENTIFICATION</scope>
</reference>
<protein>
    <submittedName>
        <fullName evidence="3">Uncharacterized protein</fullName>
    </submittedName>
</protein>